<organism evidence="2 3">
    <name type="scientific">Planococcus maritimus</name>
    <dbReference type="NCBI Taxonomy" id="192421"/>
    <lineage>
        <taxon>Bacteria</taxon>
        <taxon>Bacillati</taxon>
        <taxon>Bacillota</taxon>
        <taxon>Bacilli</taxon>
        <taxon>Bacillales</taxon>
        <taxon>Caryophanaceae</taxon>
        <taxon>Planococcus</taxon>
    </lineage>
</organism>
<dbReference type="Proteomes" id="UP000514716">
    <property type="component" value="Chromosome"/>
</dbReference>
<dbReference type="RefSeq" id="WP_069576837.1">
    <property type="nucleotide sequence ID" value="NZ_CP059540.1"/>
</dbReference>
<proteinExistence type="predicted"/>
<dbReference type="KEGG" id="pdec:H1Q58_15015"/>
<keyword evidence="1" id="KW-0472">Membrane</keyword>
<feature type="transmembrane region" description="Helical" evidence="1">
    <location>
        <begin position="34"/>
        <end position="53"/>
    </location>
</feature>
<reference evidence="2 3" key="1">
    <citation type="submission" date="2020-07" db="EMBL/GenBank/DDBJ databases">
        <title>Screening of a cold-adapted Planococcus bacterium producing protease in traditional shrimp paste and protease identification by genome sequencing.</title>
        <authorList>
            <person name="Gao R."/>
            <person name="Leng W."/>
            <person name="Chu Q."/>
            <person name="Wu X."/>
            <person name="Liu H."/>
            <person name="Li X."/>
        </authorList>
    </citation>
    <scope>NUCLEOTIDE SEQUENCE [LARGE SCALE GENOMIC DNA]</scope>
    <source>
        <strain evidence="2 3">XJ11</strain>
    </source>
</reference>
<name>A0A7D7MFT3_PLAMR</name>
<accession>A0A7D7MFT3</accession>
<evidence type="ECO:0000256" key="1">
    <source>
        <dbReference type="SAM" id="Phobius"/>
    </source>
</evidence>
<sequence length="63" mass="7211">MQRIFFSAIALSAVLVWWHLFFDLRAVLPDPAARLTLAIALFVLFIGLMRWIVQQGQQGEPRA</sequence>
<keyword evidence="1" id="KW-1133">Transmembrane helix</keyword>
<dbReference type="AlphaFoldDB" id="A0A7D7MFT3"/>
<dbReference type="EMBL" id="CP059540">
    <property type="protein sequence ID" value="QMT17250.1"/>
    <property type="molecule type" value="Genomic_DNA"/>
</dbReference>
<keyword evidence="1" id="KW-0812">Transmembrane</keyword>
<feature type="transmembrane region" description="Helical" evidence="1">
    <location>
        <begin position="5"/>
        <end position="22"/>
    </location>
</feature>
<keyword evidence="3" id="KW-1185">Reference proteome</keyword>
<gene>
    <name evidence="2" type="ORF">H1Q58_15015</name>
</gene>
<evidence type="ECO:0000313" key="3">
    <source>
        <dbReference type="Proteomes" id="UP000514716"/>
    </source>
</evidence>
<protein>
    <submittedName>
        <fullName evidence="2">Uncharacterized protein</fullName>
    </submittedName>
</protein>
<evidence type="ECO:0000313" key="2">
    <source>
        <dbReference type="EMBL" id="QMT17250.1"/>
    </source>
</evidence>